<dbReference type="Proteomes" id="UP000236178">
    <property type="component" value="Unassembled WGS sequence"/>
</dbReference>
<evidence type="ECO:0000313" key="2">
    <source>
        <dbReference type="Proteomes" id="UP000236178"/>
    </source>
</evidence>
<protein>
    <submittedName>
        <fullName evidence="1">Uncharacterized protein</fullName>
    </submittedName>
</protein>
<reference evidence="1 2" key="1">
    <citation type="submission" date="2017-12" db="EMBL/GenBank/DDBJ databases">
        <title>Streptomyces populusis sp. nov., a novel endophytic actinobacterium isolated from stems of Populus adenopoda Maxim.</title>
        <authorList>
            <person name="Wang Z."/>
        </authorList>
    </citation>
    <scope>NUCLEOTIDE SEQUENCE [LARGE SCALE GENOMIC DNA]</scope>
    <source>
        <strain evidence="1 2">A249</strain>
    </source>
</reference>
<dbReference type="OrthoDB" id="4302906at2"/>
<name>A0A2I0STP3_9ACTN</name>
<comment type="caution">
    <text evidence="1">The sequence shown here is derived from an EMBL/GenBank/DDBJ whole genome shotgun (WGS) entry which is preliminary data.</text>
</comment>
<organism evidence="1 2">
    <name type="scientific">Streptomyces populi</name>
    <dbReference type="NCBI Taxonomy" id="2058924"/>
    <lineage>
        <taxon>Bacteria</taxon>
        <taxon>Bacillati</taxon>
        <taxon>Actinomycetota</taxon>
        <taxon>Actinomycetes</taxon>
        <taxon>Kitasatosporales</taxon>
        <taxon>Streptomycetaceae</taxon>
        <taxon>Streptomyces</taxon>
    </lineage>
</organism>
<dbReference type="AlphaFoldDB" id="A0A2I0STP3"/>
<dbReference type="RefSeq" id="WP_103548874.1">
    <property type="nucleotide sequence ID" value="NZ_KZ626851.1"/>
</dbReference>
<evidence type="ECO:0000313" key="1">
    <source>
        <dbReference type="EMBL" id="PKT73299.1"/>
    </source>
</evidence>
<keyword evidence="2" id="KW-1185">Reference proteome</keyword>
<sequence length="178" mass="19513">MALLAEHHVTATPGRRVLEVYDADAFLGDTVALDAAEAHVVAGNGYHLYLLSLQPDMPVRITIRIWDTPPEPPADAEGHVGISLESETGILVVRQLDRGPAPGDVVLPRPGVYEGHAWWAGRQAAGDYYDTTLARLADDAPDSWLTEAWNNCPVAERYVLDLAHSREPEPVDDDEEWA</sequence>
<dbReference type="EMBL" id="PJOS01000012">
    <property type="protein sequence ID" value="PKT73299.1"/>
    <property type="molecule type" value="Genomic_DNA"/>
</dbReference>
<accession>A0A2I0STP3</accession>
<gene>
    <name evidence="1" type="ORF">CW362_09165</name>
</gene>
<proteinExistence type="predicted"/>